<gene>
    <name evidence="12" type="ORF">MCOR_49072</name>
</gene>
<protein>
    <submittedName>
        <fullName evidence="12">KISS1R</fullName>
    </submittedName>
</protein>
<dbReference type="Gene3D" id="1.20.1070.10">
    <property type="entry name" value="Rhodopsin 7-helix transmembrane proteins"/>
    <property type="match status" value="1"/>
</dbReference>
<evidence type="ECO:0000256" key="6">
    <source>
        <dbReference type="ARBA" id="ARBA00023136"/>
    </source>
</evidence>
<feature type="transmembrane region" description="Helical" evidence="10">
    <location>
        <begin position="111"/>
        <end position="132"/>
    </location>
</feature>
<evidence type="ECO:0000256" key="8">
    <source>
        <dbReference type="ARBA" id="ARBA00023180"/>
    </source>
</evidence>
<dbReference type="EMBL" id="CACVKT020008653">
    <property type="protein sequence ID" value="CAC5416455.1"/>
    <property type="molecule type" value="Genomic_DNA"/>
</dbReference>
<feature type="transmembrane region" description="Helical" evidence="10">
    <location>
        <begin position="76"/>
        <end position="99"/>
    </location>
</feature>
<evidence type="ECO:0000256" key="4">
    <source>
        <dbReference type="ARBA" id="ARBA00022989"/>
    </source>
</evidence>
<dbReference type="OrthoDB" id="6100648at2759"/>
<keyword evidence="6 10" id="KW-0472">Membrane</keyword>
<feature type="transmembrane region" description="Helical" evidence="10">
    <location>
        <begin position="389"/>
        <end position="408"/>
    </location>
</feature>
<keyword evidence="8" id="KW-0325">Glycoprotein</keyword>
<keyword evidence="5" id="KW-0297">G-protein coupled receptor</keyword>
<dbReference type="GO" id="GO:0004930">
    <property type="term" value="F:G protein-coupled receptor activity"/>
    <property type="evidence" value="ECO:0007669"/>
    <property type="project" value="UniProtKB-KW"/>
</dbReference>
<feature type="transmembrane region" description="Helical" evidence="10">
    <location>
        <begin position="144"/>
        <end position="170"/>
    </location>
</feature>
<evidence type="ECO:0000256" key="10">
    <source>
        <dbReference type="SAM" id="Phobius"/>
    </source>
</evidence>
<reference evidence="12 13" key="1">
    <citation type="submission" date="2020-06" db="EMBL/GenBank/DDBJ databases">
        <authorList>
            <person name="Li R."/>
            <person name="Bekaert M."/>
        </authorList>
    </citation>
    <scope>NUCLEOTIDE SEQUENCE [LARGE SCALE GENOMIC DNA]</scope>
    <source>
        <strain evidence="13">wild</strain>
    </source>
</reference>
<keyword evidence="4 10" id="KW-1133">Transmembrane helix</keyword>
<evidence type="ECO:0000313" key="12">
    <source>
        <dbReference type="EMBL" id="CAC5416455.1"/>
    </source>
</evidence>
<keyword evidence="9" id="KW-0807">Transducer</keyword>
<dbReference type="Pfam" id="PF00001">
    <property type="entry name" value="7tm_1"/>
    <property type="match status" value="1"/>
</dbReference>
<dbReference type="SUPFAM" id="SSF81321">
    <property type="entry name" value="Family A G protein-coupled receptor-like"/>
    <property type="match status" value="1"/>
</dbReference>
<keyword evidence="7" id="KW-0675">Receptor</keyword>
<evidence type="ECO:0000256" key="7">
    <source>
        <dbReference type="ARBA" id="ARBA00023170"/>
    </source>
</evidence>
<feature type="domain" description="G-protein coupled receptors family 1 profile" evidence="11">
    <location>
        <begin position="90"/>
        <end position="406"/>
    </location>
</feature>
<evidence type="ECO:0000256" key="3">
    <source>
        <dbReference type="ARBA" id="ARBA00022692"/>
    </source>
</evidence>
<name>A0A6J8EAA6_MYTCO</name>
<proteinExistence type="predicted"/>
<evidence type="ECO:0000256" key="5">
    <source>
        <dbReference type="ARBA" id="ARBA00023040"/>
    </source>
</evidence>
<evidence type="ECO:0000256" key="1">
    <source>
        <dbReference type="ARBA" id="ARBA00004651"/>
    </source>
</evidence>
<evidence type="ECO:0000259" key="11">
    <source>
        <dbReference type="PROSITE" id="PS50262"/>
    </source>
</evidence>
<keyword evidence="3 10" id="KW-0812">Transmembrane</keyword>
<evidence type="ECO:0000313" key="13">
    <source>
        <dbReference type="Proteomes" id="UP000507470"/>
    </source>
</evidence>
<dbReference type="AlphaFoldDB" id="A0A6J8EAA6"/>
<keyword evidence="13" id="KW-1185">Reference proteome</keyword>
<dbReference type="InterPro" id="IPR000276">
    <property type="entry name" value="GPCR_Rhodpsn"/>
</dbReference>
<dbReference type="Proteomes" id="UP000507470">
    <property type="component" value="Unassembled WGS sequence"/>
</dbReference>
<sequence length="429" mass="48767">MMQIEEKSDLLLDAYTRQRSQDRTVTISKDPRCTYLEPKSFEEESLLLKMSTVQFNSTVNTLANITLNLAGNRTGVFVIAIIEAVIIILLNFLLLGLCIKVPIQNRNQLHIIYTFLAASDLINGIYLLPISATFFCVHTNIFRYYYVCLSIMTLNSVGTLTTGYLLLLLTAIKCFSIVYPLKSLRYITRRAAICLSAAIYIFSYAIIIIPTIVWGSRTVTFMLEEECDIKMAYRDNHKQFLTLAYALSGGFVAGVLVFNSIILIKIAKRTRIGVQENSNETDITSVGFHRSHKPSDENRTIPINEVPNTTYLTGRNSLNNRSGKPSAAKACWQKEARKYDFRKSKNFKAYLTVLMHVGIYLLNGFPFFIISANKNLKVTYYNNDRNVRFGCNLLLFLTSLTNPILTILRVPGFNKTLRQILSKIFKPKK</sequence>
<dbReference type="CDD" id="cd00637">
    <property type="entry name" value="7tm_classA_rhodopsin-like"/>
    <property type="match status" value="1"/>
</dbReference>
<dbReference type="InterPro" id="IPR017452">
    <property type="entry name" value="GPCR_Rhodpsn_7TM"/>
</dbReference>
<keyword evidence="2" id="KW-1003">Cell membrane</keyword>
<dbReference type="PROSITE" id="PS50262">
    <property type="entry name" value="G_PROTEIN_RECEP_F1_2"/>
    <property type="match status" value="1"/>
</dbReference>
<organism evidence="12 13">
    <name type="scientific">Mytilus coruscus</name>
    <name type="common">Sea mussel</name>
    <dbReference type="NCBI Taxonomy" id="42192"/>
    <lineage>
        <taxon>Eukaryota</taxon>
        <taxon>Metazoa</taxon>
        <taxon>Spiralia</taxon>
        <taxon>Lophotrochozoa</taxon>
        <taxon>Mollusca</taxon>
        <taxon>Bivalvia</taxon>
        <taxon>Autobranchia</taxon>
        <taxon>Pteriomorphia</taxon>
        <taxon>Mytilida</taxon>
        <taxon>Mytiloidea</taxon>
        <taxon>Mytilidae</taxon>
        <taxon>Mytilinae</taxon>
        <taxon>Mytilus</taxon>
    </lineage>
</organism>
<evidence type="ECO:0000256" key="9">
    <source>
        <dbReference type="ARBA" id="ARBA00023224"/>
    </source>
</evidence>
<evidence type="ECO:0000256" key="2">
    <source>
        <dbReference type="ARBA" id="ARBA00022475"/>
    </source>
</evidence>
<feature type="transmembrane region" description="Helical" evidence="10">
    <location>
        <begin position="191"/>
        <end position="214"/>
    </location>
</feature>
<accession>A0A6J8EAA6</accession>
<feature type="transmembrane region" description="Helical" evidence="10">
    <location>
        <begin position="243"/>
        <end position="264"/>
    </location>
</feature>
<comment type="subcellular location">
    <subcellularLocation>
        <location evidence="1">Cell membrane</location>
        <topology evidence="1">Multi-pass membrane protein</topology>
    </subcellularLocation>
</comment>
<feature type="transmembrane region" description="Helical" evidence="10">
    <location>
        <begin position="347"/>
        <end position="369"/>
    </location>
</feature>
<dbReference type="PANTHER" id="PTHR24246:SF27">
    <property type="entry name" value="ADENOSINE RECEPTOR, ISOFORM A"/>
    <property type="match status" value="1"/>
</dbReference>
<dbReference type="GO" id="GO:0005886">
    <property type="term" value="C:plasma membrane"/>
    <property type="evidence" value="ECO:0007669"/>
    <property type="project" value="UniProtKB-SubCell"/>
</dbReference>
<dbReference type="PANTHER" id="PTHR24246">
    <property type="entry name" value="OLFACTORY RECEPTOR AND ADENOSINE RECEPTOR"/>
    <property type="match status" value="1"/>
</dbReference>